<organism evidence="1 2">
    <name type="scientific">Acanthoscelides obtectus</name>
    <name type="common">Bean weevil</name>
    <name type="synonym">Bruchus obtectus</name>
    <dbReference type="NCBI Taxonomy" id="200917"/>
    <lineage>
        <taxon>Eukaryota</taxon>
        <taxon>Metazoa</taxon>
        <taxon>Ecdysozoa</taxon>
        <taxon>Arthropoda</taxon>
        <taxon>Hexapoda</taxon>
        <taxon>Insecta</taxon>
        <taxon>Pterygota</taxon>
        <taxon>Neoptera</taxon>
        <taxon>Endopterygota</taxon>
        <taxon>Coleoptera</taxon>
        <taxon>Polyphaga</taxon>
        <taxon>Cucujiformia</taxon>
        <taxon>Chrysomeloidea</taxon>
        <taxon>Chrysomelidae</taxon>
        <taxon>Bruchinae</taxon>
        <taxon>Bruchini</taxon>
        <taxon>Acanthoscelides</taxon>
    </lineage>
</organism>
<sequence>MNKFISCTPGAFSWHF</sequence>
<evidence type="ECO:0000313" key="2">
    <source>
        <dbReference type="Proteomes" id="UP001152888"/>
    </source>
</evidence>
<proteinExistence type="predicted"/>
<protein>
    <submittedName>
        <fullName evidence="1">Uncharacterized protein</fullName>
    </submittedName>
</protein>
<name>A0A9P0KU33_ACAOB</name>
<comment type="caution">
    <text evidence="1">The sequence shown here is derived from an EMBL/GenBank/DDBJ whole genome shotgun (WGS) entry which is preliminary data.</text>
</comment>
<reference evidence="1" key="1">
    <citation type="submission" date="2022-03" db="EMBL/GenBank/DDBJ databases">
        <authorList>
            <person name="Sayadi A."/>
        </authorList>
    </citation>
    <scope>NUCLEOTIDE SEQUENCE</scope>
</reference>
<accession>A0A9P0KU33</accession>
<evidence type="ECO:0000313" key="1">
    <source>
        <dbReference type="EMBL" id="CAH1980332.1"/>
    </source>
</evidence>
<dbReference type="EMBL" id="CAKOFQ010006893">
    <property type="protein sequence ID" value="CAH1980332.1"/>
    <property type="molecule type" value="Genomic_DNA"/>
</dbReference>
<gene>
    <name evidence="1" type="ORF">ACAOBT_LOCUS13914</name>
</gene>
<dbReference type="AlphaFoldDB" id="A0A9P0KU33"/>
<keyword evidence="2" id="KW-1185">Reference proteome</keyword>
<dbReference type="Proteomes" id="UP001152888">
    <property type="component" value="Unassembled WGS sequence"/>
</dbReference>